<dbReference type="GO" id="GO:0031177">
    <property type="term" value="F:phosphopantetheine binding"/>
    <property type="evidence" value="ECO:0007669"/>
    <property type="project" value="TreeGrafter"/>
</dbReference>
<keyword evidence="3" id="KW-1185">Reference proteome</keyword>
<dbReference type="GO" id="GO:0044550">
    <property type="term" value="P:secondary metabolite biosynthetic process"/>
    <property type="evidence" value="ECO:0007669"/>
    <property type="project" value="TreeGrafter"/>
</dbReference>
<evidence type="ECO:0000313" key="3">
    <source>
        <dbReference type="Proteomes" id="UP000295124"/>
    </source>
</evidence>
<feature type="domain" description="Condensation" evidence="1">
    <location>
        <begin position="6"/>
        <end position="419"/>
    </location>
</feature>
<reference evidence="2 3" key="1">
    <citation type="submission" date="2019-03" db="EMBL/GenBank/DDBJ databases">
        <title>Draft genome sequences of novel Actinobacteria.</title>
        <authorList>
            <person name="Sahin N."/>
            <person name="Ay H."/>
            <person name="Saygin H."/>
        </authorList>
    </citation>
    <scope>NUCLEOTIDE SEQUENCE [LARGE SCALE GENOMIC DNA]</scope>
    <source>
        <strain evidence="2 3">JCM 13523</strain>
    </source>
</reference>
<dbReference type="GO" id="GO:0043041">
    <property type="term" value="P:amino acid activation for nonribosomal peptide biosynthetic process"/>
    <property type="evidence" value="ECO:0007669"/>
    <property type="project" value="TreeGrafter"/>
</dbReference>
<dbReference type="GO" id="GO:0008610">
    <property type="term" value="P:lipid biosynthetic process"/>
    <property type="evidence" value="ECO:0007669"/>
    <property type="project" value="UniProtKB-ARBA"/>
</dbReference>
<sequence>MPSIAGRIPLNTAQSRNLRNWSADERPWKTLPIVVALEPPMSVAAVRRAVGDLARRHEALRSRLARDAAGCLGQEVAGVAVEMPCDTVELTEASAIWTPMSVPPEERAARCTLYLRDGQVAVVRLTVSHVFTDVLGAQFLARDLRRLLNGDLPPDMPPGQASTFARGLEDEQVRENTEHWQRLLADAPRSCTYSGVTRDEHETAQVATVPLADADAVRFTSACRNLRVTANMLWVAIVSIVVSRISGQHRQVFRSTYANRLSGAEFGAVAQLAQAVYVPINGTAEDTLRARVGQVADSLLSTYDKGIYDANGLLDWLNQSEVCRGAAFQPAFELNYVPGLDTDVVQQPEEFGIVESSVRIDPPSAKADLVVLVVPAPSPVVQLSARRPVHCQRDAASLAEDCLRVVRMVCAEPDSLLVDVPIEPFRSTGQLLPGHHSGVAIDLNITRELVRSITGVESCRLEIEGTRRLMAHVRTAEPIEAVDLFRALRERQPWWSGTVVPDDVVITLAAREDSKYTTDASA</sequence>
<name>A0A4R4ZTN5_9ACTN</name>
<evidence type="ECO:0000313" key="2">
    <source>
        <dbReference type="EMBL" id="TDD61696.1"/>
    </source>
</evidence>
<dbReference type="OrthoDB" id="2472181at2"/>
<dbReference type="InterPro" id="IPR001242">
    <property type="entry name" value="Condensation_dom"/>
</dbReference>
<dbReference type="PANTHER" id="PTHR45527:SF1">
    <property type="entry name" value="FATTY ACID SYNTHASE"/>
    <property type="match status" value="1"/>
</dbReference>
<comment type="caution">
    <text evidence="2">The sequence shown here is derived from an EMBL/GenBank/DDBJ whole genome shotgun (WGS) entry which is preliminary data.</text>
</comment>
<dbReference type="EMBL" id="SMKX01000012">
    <property type="protein sequence ID" value="TDD61696.1"/>
    <property type="molecule type" value="Genomic_DNA"/>
</dbReference>
<dbReference type="InterPro" id="IPR023213">
    <property type="entry name" value="CAT-like_dom_sf"/>
</dbReference>
<dbReference type="Gene3D" id="3.30.559.30">
    <property type="entry name" value="Nonribosomal peptide synthetase, condensation domain"/>
    <property type="match status" value="1"/>
</dbReference>
<accession>A0A4R4ZTN5</accession>
<protein>
    <recommendedName>
        <fullName evidence="1">Condensation domain-containing protein</fullName>
    </recommendedName>
</protein>
<organism evidence="2 3">
    <name type="scientific">Kribbella antibiotica</name>
    <dbReference type="NCBI Taxonomy" id="190195"/>
    <lineage>
        <taxon>Bacteria</taxon>
        <taxon>Bacillati</taxon>
        <taxon>Actinomycetota</taxon>
        <taxon>Actinomycetes</taxon>
        <taxon>Propionibacteriales</taxon>
        <taxon>Kribbellaceae</taxon>
        <taxon>Kribbella</taxon>
    </lineage>
</organism>
<gene>
    <name evidence="2" type="ORF">E1263_06610</name>
</gene>
<dbReference type="Pfam" id="PF00668">
    <property type="entry name" value="Condensation"/>
    <property type="match status" value="1"/>
</dbReference>
<dbReference type="Proteomes" id="UP000295124">
    <property type="component" value="Unassembled WGS sequence"/>
</dbReference>
<dbReference type="RefSeq" id="WP_132166269.1">
    <property type="nucleotide sequence ID" value="NZ_SMKX01000012.1"/>
</dbReference>
<dbReference type="GO" id="GO:0003824">
    <property type="term" value="F:catalytic activity"/>
    <property type="evidence" value="ECO:0007669"/>
    <property type="project" value="InterPro"/>
</dbReference>
<evidence type="ECO:0000259" key="1">
    <source>
        <dbReference type="Pfam" id="PF00668"/>
    </source>
</evidence>
<dbReference type="Gene3D" id="3.30.559.10">
    <property type="entry name" value="Chloramphenicol acetyltransferase-like domain"/>
    <property type="match status" value="1"/>
</dbReference>
<dbReference type="SUPFAM" id="SSF52777">
    <property type="entry name" value="CoA-dependent acyltransferases"/>
    <property type="match status" value="2"/>
</dbReference>
<dbReference type="PANTHER" id="PTHR45527">
    <property type="entry name" value="NONRIBOSOMAL PEPTIDE SYNTHETASE"/>
    <property type="match status" value="1"/>
</dbReference>
<dbReference type="AlphaFoldDB" id="A0A4R4ZTN5"/>
<proteinExistence type="predicted"/>
<dbReference type="GO" id="GO:0005737">
    <property type="term" value="C:cytoplasm"/>
    <property type="evidence" value="ECO:0007669"/>
    <property type="project" value="TreeGrafter"/>
</dbReference>